<protein>
    <submittedName>
        <fullName evidence="2">DUF3443 family protein</fullName>
    </submittedName>
</protein>
<sequence length="486" mass="48786">MRSNNLFVTIFLIVFLAACGGGGGGGGGGGTQPQLVSITITPAISSLPLGTTQQFVATGTYSDNSTKNITSSVTWTSTGATSQSITSSGLLTATATGTITITATLGSIAGTRVLTVTSVAANVVPITVNGSLCSAATSGNYFNKPCVSLVICTPGTSTCTTLTDVLVDTGSIGLRVFRSALGAVVPTPVSSGNGNLAECVQFADLSSLWGPVQIADVVLGTEPAVQIPIQVIDASFGNRAGLTTCQTPEATPVAAGFTAILGVGLFPQDCGTGCASKELNGLYFSCTSSSCTGVTVAQAGQVQNPVASLPQDNNGVLVSLPSVPLGGLPSLNGNLILGIGTQPNNAPSSVTTFPASANAVFTTTFNGLTFSDSFIDTGSNGIFFGNSTNTGLPLCSPSTSWYCPPNPVSLTATTVGATGAPSQAIPFTIGNFNSLLATGNNVFEEIGGPAPSGTFDWGLPFFYGRPIFVGISGRTTPIGTGPFWAY</sequence>
<dbReference type="Pfam" id="PF11925">
    <property type="entry name" value="DUF3443"/>
    <property type="match status" value="1"/>
</dbReference>
<dbReference type="SUPFAM" id="SSF49373">
    <property type="entry name" value="Invasin/intimin cell-adhesion fragments"/>
    <property type="match status" value="1"/>
</dbReference>
<dbReference type="Gene3D" id="2.60.40.1080">
    <property type="match status" value="1"/>
</dbReference>
<dbReference type="PROSITE" id="PS51257">
    <property type="entry name" value="PROKAR_LIPOPROTEIN"/>
    <property type="match status" value="1"/>
</dbReference>
<dbReference type="RefSeq" id="WP_199385155.1">
    <property type="nucleotide sequence ID" value="NZ_JAEMHM010000013.1"/>
</dbReference>
<dbReference type="SMART" id="SM00635">
    <property type="entry name" value="BID_2"/>
    <property type="match status" value="1"/>
</dbReference>
<keyword evidence="3" id="KW-1185">Reference proteome</keyword>
<dbReference type="EMBL" id="JAEMHM010000013">
    <property type="protein sequence ID" value="MBJ6726267.1"/>
    <property type="molecule type" value="Genomic_DNA"/>
</dbReference>
<evidence type="ECO:0000313" key="2">
    <source>
        <dbReference type="EMBL" id="MBJ6726267.1"/>
    </source>
</evidence>
<proteinExistence type="predicted"/>
<name>A0A8J7M0P5_9BACT</name>
<dbReference type="AlphaFoldDB" id="A0A8J7M0P5"/>
<dbReference type="InterPro" id="IPR008964">
    <property type="entry name" value="Invasin/intimin_cell_adhesion"/>
</dbReference>
<dbReference type="InterPro" id="IPR021847">
    <property type="entry name" value="DUF3443"/>
</dbReference>
<reference evidence="2" key="1">
    <citation type="submission" date="2020-12" db="EMBL/GenBank/DDBJ databases">
        <title>Geomonas sp. Red875, isolated from river sediment.</title>
        <authorList>
            <person name="Xu Z."/>
            <person name="Zhang Z."/>
            <person name="Masuda Y."/>
            <person name="Itoh H."/>
            <person name="Senoo K."/>
        </authorList>
    </citation>
    <scope>NUCLEOTIDE SEQUENCE</scope>
    <source>
        <strain evidence="2">Red875</strain>
    </source>
</reference>
<feature type="domain" description="BIG2" evidence="1">
    <location>
        <begin position="34"/>
        <end position="115"/>
    </location>
</feature>
<evidence type="ECO:0000259" key="1">
    <source>
        <dbReference type="SMART" id="SM00635"/>
    </source>
</evidence>
<comment type="caution">
    <text evidence="2">The sequence shown here is derived from an EMBL/GenBank/DDBJ whole genome shotgun (WGS) entry which is preliminary data.</text>
</comment>
<evidence type="ECO:0000313" key="3">
    <source>
        <dbReference type="Proteomes" id="UP000636888"/>
    </source>
</evidence>
<dbReference type="Proteomes" id="UP000636888">
    <property type="component" value="Unassembled WGS sequence"/>
</dbReference>
<dbReference type="Pfam" id="PF02368">
    <property type="entry name" value="Big_2"/>
    <property type="match status" value="1"/>
</dbReference>
<organism evidence="2 3">
    <name type="scientific">Geomesophilobacter sediminis</name>
    <dbReference type="NCBI Taxonomy" id="2798584"/>
    <lineage>
        <taxon>Bacteria</taxon>
        <taxon>Pseudomonadati</taxon>
        <taxon>Thermodesulfobacteriota</taxon>
        <taxon>Desulfuromonadia</taxon>
        <taxon>Geobacterales</taxon>
        <taxon>Geobacteraceae</taxon>
        <taxon>Geomesophilobacter</taxon>
    </lineage>
</organism>
<accession>A0A8J7M0P5</accession>
<dbReference type="InterPro" id="IPR003343">
    <property type="entry name" value="Big_2"/>
</dbReference>
<gene>
    <name evidence="2" type="ORF">JFN93_16255</name>
</gene>
<dbReference type="FunFam" id="2.60.40.1080:FF:000001">
    <property type="entry name" value="Bacterial Ig-like domain, group 2"/>
    <property type="match status" value="1"/>
</dbReference>